<reference evidence="2 3" key="1">
    <citation type="submission" date="2018-11" db="EMBL/GenBank/DDBJ databases">
        <authorList>
            <consortium name="Pathogen Informatics"/>
        </authorList>
    </citation>
    <scope>NUCLEOTIDE SEQUENCE [LARGE SCALE GENOMIC DNA]</scope>
</reference>
<evidence type="ECO:0000313" key="2">
    <source>
        <dbReference type="EMBL" id="VDN25517.1"/>
    </source>
</evidence>
<proteinExistence type="predicted"/>
<accession>A0A3P7MR38</accession>
<evidence type="ECO:0000256" key="1">
    <source>
        <dbReference type="SAM" id="MobiDB-lite"/>
    </source>
</evidence>
<evidence type="ECO:0000313" key="3">
    <source>
        <dbReference type="Proteomes" id="UP000281553"/>
    </source>
</evidence>
<sequence>MRDLFHFKGGQVTVARKVKNPPCRRTSDASTSTLRPDDQGMQDTEARRYCAAQLLAAMSDSFLAYTDPANGPVAVSSLHAVFTENVARLIAVADHVSLRRALANWFLHIVSPLVDSPAVSITSASS</sequence>
<name>A0A3P7MR38_DIBLA</name>
<dbReference type="EMBL" id="UYRU01075169">
    <property type="protein sequence ID" value="VDN25517.1"/>
    <property type="molecule type" value="Genomic_DNA"/>
</dbReference>
<dbReference type="AlphaFoldDB" id="A0A3P7MR38"/>
<keyword evidence="3" id="KW-1185">Reference proteome</keyword>
<organism evidence="2 3">
    <name type="scientific">Dibothriocephalus latus</name>
    <name type="common">Fish tapeworm</name>
    <name type="synonym">Diphyllobothrium latum</name>
    <dbReference type="NCBI Taxonomy" id="60516"/>
    <lineage>
        <taxon>Eukaryota</taxon>
        <taxon>Metazoa</taxon>
        <taxon>Spiralia</taxon>
        <taxon>Lophotrochozoa</taxon>
        <taxon>Platyhelminthes</taxon>
        <taxon>Cestoda</taxon>
        <taxon>Eucestoda</taxon>
        <taxon>Diphyllobothriidea</taxon>
        <taxon>Diphyllobothriidae</taxon>
        <taxon>Dibothriocephalus</taxon>
    </lineage>
</organism>
<feature type="region of interest" description="Disordered" evidence="1">
    <location>
        <begin position="20"/>
        <end position="42"/>
    </location>
</feature>
<dbReference type="Proteomes" id="UP000281553">
    <property type="component" value="Unassembled WGS sequence"/>
</dbReference>
<gene>
    <name evidence="2" type="ORF">DILT_LOCUS14631</name>
</gene>
<protein>
    <submittedName>
        <fullName evidence="2">Uncharacterized protein</fullName>
    </submittedName>
</protein>